<accession>A0A1V3IXA6</accession>
<dbReference type="Proteomes" id="UP000189161">
    <property type="component" value="Unassembled WGS sequence"/>
</dbReference>
<evidence type="ECO:0000313" key="2">
    <source>
        <dbReference type="Proteomes" id="UP000189161"/>
    </source>
</evidence>
<organism evidence="1 2">
    <name type="scientific">Rodentibacter trehalosifermentans</name>
    <dbReference type="NCBI Taxonomy" id="1908263"/>
    <lineage>
        <taxon>Bacteria</taxon>
        <taxon>Pseudomonadati</taxon>
        <taxon>Pseudomonadota</taxon>
        <taxon>Gammaproteobacteria</taxon>
        <taxon>Pasteurellales</taxon>
        <taxon>Pasteurellaceae</taxon>
        <taxon>Rodentibacter</taxon>
    </lineage>
</organism>
<keyword evidence="2" id="KW-1185">Reference proteome</keyword>
<dbReference type="OrthoDB" id="2326005at2"/>
<sequence length="181" mass="19807">MYQSILDALKKIALEVYRLKAQQSNGTTGATATPRHRPCAFAVDRQASTCVIHFDNGCTLPIPPTYSRIYPYSPHKGEPYGAAAGSPSEYDPILTILWLSRGLITLSDLSGLNGISRFVGVDWVVQNPVQDPAQFNWSRAMFSNTDTSGPSKRGQPFFLRTLYALGIVNEQTALDLGAVKI</sequence>
<reference evidence="1 2" key="1">
    <citation type="submission" date="2016-10" db="EMBL/GenBank/DDBJ databases">
        <title>Rodentibacter gen. nov. and new species.</title>
        <authorList>
            <person name="Christensen H."/>
        </authorList>
    </citation>
    <scope>NUCLEOTIDE SEQUENCE [LARGE SCALE GENOMIC DNA]</scope>
    <source>
        <strain evidence="1 2">H1987082031</strain>
    </source>
</reference>
<dbReference type="RefSeq" id="WP_077478674.1">
    <property type="nucleotide sequence ID" value="NZ_MLHL01000061.1"/>
</dbReference>
<name>A0A1V3IXA6_9PAST</name>
<dbReference type="AlphaFoldDB" id="A0A1V3IXA6"/>
<evidence type="ECO:0000313" key="1">
    <source>
        <dbReference type="EMBL" id="OOF46956.1"/>
    </source>
</evidence>
<protein>
    <submittedName>
        <fullName evidence="1">Uncharacterized protein</fullName>
    </submittedName>
</protein>
<proteinExistence type="predicted"/>
<comment type="caution">
    <text evidence="1">The sequence shown here is derived from an EMBL/GenBank/DDBJ whole genome shotgun (WGS) entry which is preliminary data.</text>
</comment>
<dbReference type="EMBL" id="MLHL01000061">
    <property type="protein sequence ID" value="OOF46956.1"/>
    <property type="molecule type" value="Genomic_DNA"/>
</dbReference>
<gene>
    <name evidence="1" type="ORF">BKK52_10625</name>
</gene>